<dbReference type="Proteomes" id="UP000703269">
    <property type="component" value="Unassembled WGS sequence"/>
</dbReference>
<gene>
    <name evidence="3" type="ORF">PsYK624_024610</name>
</gene>
<proteinExistence type="predicted"/>
<sequence length="344" mass="37749">MSSSNTTLADVEAAFQLLSIEATLFATLSALFGVYFVLFILAIWATYRQSSKANARLRVTTIILFVDLAVHYIMRSITIGQSRMITPPSDEYLHWYIPIVLVACVTTTIAGLISDGLLVWRLYVIYGRSRWALWPAATTVILTGLVGFVSGFQNADAYHSLSDYKNRYNKISFQINAAWAWMMFATNTVMTMSIIGRIIYVTRKAKSTDGAHSRTAPYAKLLEAIIESALVTWFGLVFYGIATVAPQGHITTNMDVGFVMICIIPIFFGISQCLITVRLGITSPQSTEHPASRHTRTIGSGNSKGIMVNISRATTSDGVTAHPSVDVEKLSSGTDSERSSVTEV</sequence>
<feature type="transmembrane region" description="Helical" evidence="2">
    <location>
        <begin position="256"/>
        <end position="277"/>
    </location>
</feature>
<evidence type="ECO:0000256" key="1">
    <source>
        <dbReference type="SAM" id="MobiDB-lite"/>
    </source>
</evidence>
<evidence type="ECO:0000313" key="3">
    <source>
        <dbReference type="EMBL" id="GJE86381.1"/>
    </source>
</evidence>
<feature type="transmembrane region" description="Helical" evidence="2">
    <location>
        <begin position="132"/>
        <end position="152"/>
    </location>
</feature>
<feature type="compositionally biased region" description="Basic and acidic residues" evidence="1">
    <location>
        <begin position="325"/>
        <end position="344"/>
    </location>
</feature>
<dbReference type="EMBL" id="BPQB01000004">
    <property type="protein sequence ID" value="GJE86381.1"/>
    <property type="molecule type" value="Genomic_DNA"/>
</dbReference>
<keyword evidence="4" id="KW-1185">Reference proteome</keyword>
<feature type="transmembrane region" description="Helical" evidence="2">
    <location>
        <begin position="94"/>
        <end position="120"/>
    </location>
</feature>
<keyword evidence="2" id="KW-0472">Membrane</keyword>
<feature type="transmembrane region" description="Helical" evidence="2">
    <location>
        <begin position="24"/>
        <end position="45"/>
    </location>
</feature>
<dbReference type="OrthoDB" id="3240386at2759"/>
<comment type="caution">
    <text evidence="3">The sequence shown here is derived from an EMBL/GenBank/DDBJ whole genome shotgun (WGS) entry which is preliminary data.</text>
</comment>
<protein>
    <submittedName>
        <fullName evidence="3">Uncharacterized protein</fullName>
    </submittedName>
</protein>
<evidence type="ECO:0000256" key="2">
    <source>
        <dbReference type="SAM" id="Phobius"/>
    </source>
</evidence>
<feature type="region of interest" description="Disordered" evidence="1">
    <location>
        <begin position="317"/>
        <end position="344"/>
    </location>
</feature>
<name>A0A9P3L8R2_9APHY</name>
<feature type="transmembrane region" description="Helical" evidence="2">
    <location>
        <begin position="57"/>
        <end position="74"/>
    </location>
</feature>
<organism evidence="3 4">
    <name type="scientific">Phanerochaete sordida</name>
    <dbReference type="NCBI Taxonomy" id="48140"/>
    <lineage>
        <taxon>Eukaryota</taxon>
        <taxon>Fungi</taxon>
        <taxon>Dikarya</taxon>
        <taxon>Basidiomycota</taxon>
        <taxon>Agaricomycotina</taxon>
        <taxon>Agaricomycetes</taxon>
        <taxon>Polyporales</taxon>
        <taxon>Phanerochaetaceae</taxon>
        <taxon>Phanerochaete</taxon>
    </lineage>
</organism>
<feature type="transmembrane region" description="Helical" evidence="2">
    <location>
        <begin position="221"/>
        <end position="244"/>
    </location>
</feature>
<evidence type="ECO:0000313" key="4">
    <source>
        <dbReference type="Proteomes" id="UP000703269"/>
    </source>
</evidence>
<accession>A0A9P3L8R2</accession>
<keyword evidence="2" id="KW-1133">Transmembrane helix</keyword>
<keyword evidence="2" id="KW-0812">Transmembrane</keyword>
<reference evidence="3 4" key="1">
    <citation type="submission" date="2021-08" db="EMBL/GenBank/DDBJ databases">
        <title>Draft Genome Sequence of Phanerochaete sordida strain YK-624.</title>
        <authorList>
            <person name="Mori T."/>
            <person name="Dohra H."/>
            <person name="Suzuki T."/>
            <person name="Kawagishi H."/>
            <person name="Hirai H."/>
        </authorList>
    </citation>
    <scope>NUCLEOTIDE SEQUENCE [LARGE SCALE GENOMIC DNA]</scope>
    <source>
        <strain evidence="3 4">YK-624</strain>
    </source>
</reference>
<feature type="transmembrane region" description="Helical" evidence="2">
    <location>
        <begin position="178"/>
        <end position="200"/>
    </location>
</feature>
<dbReference type="AlphaFoldDB" id="A0A9P3L8R2"/>